<dbReference type="GO" id="GO:0005634">
    <property type="term" value="C:nucleus"/>
    <property type="evidence" value="ECO:0007669"/>
    <property type="project" value="UniProtKB-SubCell"/>
</dbReference>
<keyword evidence="4" id="KW-0804">Transcription</keyword>
<organism evidence="8">
    <name type="scientific">Pseudozyma antarctica</name>
    <name type="common">Yeast</name>
    <name type="synonym">Candida antarctica</name>
    <dbReference type="NCBI Taxonomy" id="84753"/>
    <lineage>
        <taxon>Eukaryota</taxon>
        <taxon>Fungi</taxon>
        <taxon>Dikarya</taxon>
        <taxon>Basidiomycota</taxon>
        <taxon>Ustilaginomycotina</taxon>
        <taxon>Ustilaginomycetes</taxon>
        <taxon>Ustilaginales</taxon>
        <taxon>Ustilaginaceae</taxon>
        <taxon>Moesziomyces</taxon>
    </lineage>
</organism>
<dbReference type="AlphaFoldDB" id="A0A081CFG4"/>
<evidence type="ECO:0000313" key="8">
    <source>
        <dbReference type="EMBL" id="GAK65410.1"/>
    </source>
</evidence>
<evidence type="ECO:0000256" key="3">
    <source>
        <dbReference type="ARBA" id="ARBA00023015"/>
    </source>
</evidence>
<feature type="compositionally biased region" description="Basic and acidic residues" evidence="6">
    <location>
        <begin position="382"/>
        <end position="394"/>
    </location>
</feature>
<evidence type="ECO:0000256" key="5">
    <source>
        <dbReference type="ARBA" id="ARBA00023242"/>
    </source>
</evidence>
<dbReference type="CDD" id="cd12148">
    <property type="entry name" value="fungal_TF_MHR"/>
    <property type="match status" value="1"/>
</dbReference>
<dbReference type="GO" id="GO:0008270">
    <property type="term" value="F:zinc ion binding"/>
    <property type="evidence" value="ECO:0007669"/>
    <property type="project" value="InterPro"/>
</dbReference>
<feature type="compositionally biased region" description="Polar residues" evidence="6">
    <location>
        <begin position="437"/>
        <end position="454"/>
    </location>
</feature>
<dbReference type="GO" id="GO:0000981">
    <property type="term" value="F:DNA-binding transcription factor activity, RNA polymerase II-specific"/>
    <property type="evidence" value="ECO:0007669"/>
    <property type="project" value="InterPro"/>
</dbReference>
<feature type="region of interest" description="Disordered" evidence="6">
    <location>
        <begin position="414"/>
        <end position="535"/>
    </location>
</feature>
<dbReference type="PANTHER" id="PTHR47338:SF20">
    <property type="entry name" value="ZN(II)2CYS6 TRANSCRIPTION FACTOR (EUROFUNG)"/>
    <property type="match status" value="1"/>
</dbReference>
<dbReference type="CDD" id="cd00067">
    <property type="entry name" value="GAL4"/>
    <property type="match status" value="1"/>
</dbReference>
<proteinExistence type="predicted"/>
<evidence type="ECO:0000256" key="6">
    <source>
        <dbReference type="SAM" id="MobiDB-lite"/>
    </source>
</evidence>
<protein>
    <recommendedName>
        <fullName evidence="7">Zn(2)-C6 fungal-type domain-containing protein</fullName>
    </recommendedName>
</protein>
<feature type="domain" description="Zn(2)-C6 fungal-type" evidence="7">
    <location>
        <begin position="306"/>
        <end position="353"/>
    </location>
</feature>
<dbReference type="InterPro" id="IPR036864">
    <property type="entry name" value="Zn2-C6_fun-type_DNA-bd_sf"/>
</dbReference>
<name>A0A081CFG4_PSEA2</name>
<feature type="compositionally biased region" description="Polar residues" evidence="6">
    <location>
        <begin position="364"/>
        <end position="374"/>
    </location>
</feature>
<feature type="region of interest" description="Disordered" evidence="6">
    <location>
        <begin position="364"/>
        <end position="398"/>
    </location>
</feature>
<evidence type="ECO:0000259" key="7">
    <source>
        <dbReference type="PROSITE" id="PS50048"/>
    </source>
</evidence>
<dbReference type="SUPFAM" id="SSF57701">
    <property type="entry name" value="Zn2/Cys6 DNA-binding domain"/>
    <property type="match status" value="1"/>
</dbReference>
<dbReference type="RefSeq" id="XP_014656614.1">
    <property type="nucleotide sequence ID" value="XM_014801128.1"/>
</dbReference>
<accession>A0A081CFG4</accession>
<dbReference type="HOGENOM" id="CLU_322133_0_0_1"/>
<dbReference type="Gene3D" id="4.10.240.10">
    <property type="entry name" value="Zn(2)-C6 fungal-type DNA-binding domain"/>
    <property type="match status" value="1"/>
</dbReference>
<feature type="compositionally biased region" description="Low complexity" evidence="6">
    <location>
        <begin position="523"/>
        <end position="534"/>
    </location>
</feature>
<comment type="subcellular location">
    <subcellularLocation>
        <location evidence="1">Nucleus</location>
    </subcellularLocation>
</comment>
<dbReference type="SMART" id="SM00066">
    <property type="entry name" value="GAL4"/>
    <property type="match status" value="1"/>
</dbReference>
<evidence type="ECO:0000256" key="1">
    <source>
        <dbReference type="ARBA" id="ARBA00004123"/>
    </source>
</evidence>
<dbReference type="InterPro" id="IPR050815">
    <property type="entry name" value="TF_fung"/>
</dbReference>
<evidence type="ECO:0000256" key="4">
    <source>
        <dbReference type="ARBA" id="ARBA00023163"/>
    </source>
</evidence>
<evidence type="ECO:0000313" key="9">
    <source>
        <dbReference type="Proteomes" id="UP000053758"/>
    </source>
</evidence>
<keyword evidence="2" id="KW-0479">Metal-binding</keyword>
<dbReference type="GeneID" id="26304471"/>
<evidence type="ECO:0000256" key="2">
    <source>
        <dbReference type="ARBA" id="ARBA00022723"/>
    </source>
</evidence>
<keyword evidence="9" id="KW-1185">Reference proteome</keyword>
<dbReference type="Proteomes" id="UP000053758">
    <property type="component" value="Unassembled WGS sequence"/>
</dbReference>
<dbReference type="PANTHER" id="PTHR47338">
    <property type="entry name" value="ZN(II)2CYS6 TRANSCRIPTION FACTOR (EUROFUNG)-RELATED"/>
    <property type="match status" value="1"/>
</dbReference>
<keyword evidence="3" id="KW-0805">Transcription regulation</keyword>
<dbReference type="InterPro" id="IPR001138">
    <property type="entry name" value="Zn2Cys6_DnaBD"/>
</dbReference>
<feature type="compositionally biased region" description="Basic and acidic residues" evidence="6">
    <location>
        <begin position="273"/>
        <end position="284"/>
    </location>
</feature>
<dbReference type="PROSITE" id="PS50048">
    <property type="entry name" value="ZN2_CY6_FUNGAL_2"/>
    <property type="match status" value="1"/>
</dbReference>
<reference evidence="8" key="1">
    <citation type="submission" date="2014-07" db="EMBL/GenBank/DDBJ databases">
        <title>Draft genome sequence of the yeast Pseudozyma antarctica JCM 10317 known as a producer of lipase B which used in a wide range of industrial applications.</title>
        <authorList>
            <person name="Morita T."/>
            <person name="Saika A."/>
            <person name="Koike H."/>
        </authorList>
    </citation>
    <scope>NUCLEOTIDE SEQUENCE</scope>
    <source>
        <strain evidence="8">JCM 10317</strain>
    </source>
</reference>
<feature type="compositionally biased region" description="Basic and acidic residues" evidence="6">
    <location>
        <begin position="455"/>
        <end position="468"/>
    </location>
</feature>
<feature type="region of interest" description="Disordered" evidence="6">
    <location>
        <begin position="227"/>
        <end position="301"/>
    </location>
</feature>
<gene>
    <name evidence="8" type="ORF">PAN0_008d3627</name>
</gene>
<dbReference type="Pfam" id="PF00172">
    <property type="entry name" value="Zn_clus"/>
    <property type="match status" value="1"/>
</dbReference>
<dbReference type="EMBL" id="DF830075">
    <property type="protein sequence ID" value="GAK65410.1"/>
    <property type="molecule type" value="Genomic_DNA"/>
</dbReference>
<keyword evidence="5" id="KW-0539">Nucleus</keyword>
<sequence length="1121" mass="121249">MNGAPPSRRGPSEPGRAFGAAPVSGIALHGSSTRLQSICTKMHAAGIPYAVPFPHRRLSASKGTGLRPTKRKFLVSFGFRQPVSFGFASAQFRNCQSTASSFPLVEEHAAPLRALQAKPGPSARLAALNPSLPVQVCGAHGVPITSAAKARLPTTNLPVPQSQIQFRLVDKVQLSGRLRMGLELIGKARTLLLDLRQHKHLDDSCPEIVTIVSPPSASSVRLFMPDQDVHGDGAEGMPAAAGYTPPRREEPSEPSIHTTGGGPIVAHPSAPSDARDVAREEHGDTTSTHPRGNRMRPSDTLRRSQACLACRKRKLRCDARKPTCTRCEKAWLAYYDTNRVNDPSQLIPPPCEYDTSLLAKIFQGNTPADGTQGASSSSSHVRARDSTYPEHSEHSAQLVQENEQLRSQIARLERRLTQVEATPDTDATRSEGRYASSAGNAASRVSVQELTSRGESAEPAHKRARYPDDTFPSGARLATSSSVLPPIHPSRLSDNGHPRERQNAPSYGDTLPSRNIETRPHRASSTSSSASRPALGWQAPPHYLDSFPASSPTQASAVQLMLPPLPDRQSLHRLIEMCEREAWIFGAINTFALSDVMILLETAPANDTDTLTATAVMLALVATGLPLLAPACPAGIRSSTIFTSIDARLRTSGQLDGVSMNDTMEWISTVCKIFADGARDLLNQAQGNSESQTLIASLVVRVLLVECSLGHSAMRTAQADLALAASEARLLHLHSAASTDLPRLGEASSRPSHLGRALRGLAMSSEQGFAFWSLFLQDCFQNRLAMLPVMLERQEIQTSFPGRTESQSPVSPPKRSENVEAYMQRRRGLPALHVLDTSMTLLVKLGLVLDQCCEYSNVARQSLLAQGGNVAGSEVLDQRFGAAHEAIRNSRLMLSQYDERMSRRTHAYDQPNPTDGKRDATVASVMLRDPLRFAAEVTHHMAVLSAFEGAINLAAPPTPTSQARDMIRNAAIWLSRLADMALEHAPVLFGMPAFCSTALFIGARWLLFLQSSQPNEFHQDIAAIVLTLRERAASFKSDLVLARAIVALKKERDVYGRVCVSPFAWPVEAVSEFISIDTGSQPRARPQPVPARQASYVSIASLAAAVEDAGVIQLTTGTDGH</sequence>